<dbReference type="FunFam" id="1.10.510.10:FF:000002">
    <property type="entry name" value="Non-specific serine/threonine protein kinase"/>
    <property type="match status" value="1"/>
</dbReference>
<dbReference type="OrthoDB" id="193931at2759"/>
<comment type="catalytic activity">
    <reaction evidence="9">
        <text>L-seryl-[protein] + ATP = O-phospho-L-seryl-[protein] + ADP + H(+)</text>
        <dbReference type="Rhea" id="RHEA:17989"/>
        <dbReference type="Rhea" id="RHEA-COMP:9863"/>
        <dbReference type="Rhea" id="RHEA-COMP:11604"/>
        <dbReference type="ChEBI" id="CHEBI:15378"/>
        <dbReference type="ChEBI" id="CHEBI:29999"/>
        <dbReference type="ChEBI" id="CHEBI:30616"/>
        <dbReference type="ChEBI" id="CHEBI:83421"/>
        <dbReference type="ChEBI" id="CHEBI:456216"/>
        <dbReference type="EC" id="2.7.11.1"/>
    </reaction>
</comment>
<dbReference type="SUPFAM" id="SSF56112">
    <property type="entry name" value="Protein kinase-like (PK-like)"/>
    <property type="match status" value="1"/>
</dbReference>
<dbReference type="GO" id="GO:0050321">
    <property type="term" value="F:tau-protein kinase activity"/>
    <property type="evidence" value="ECO:0007669"/>
    <property type="project" value="TreeGrafter"/>
</dbReference>
<accession>A0A0K2U4N9</accession>
<proteinExistence type="inferred from homology"/>
<dbReference type="GO" id="GO:0035556">
    <property type="term" value="P:intracellular signal transduction"/>
    <property type="evidence" value="ECO:0007669"/>
    <property type="project" value="TreeGrafter"/>
</dbReference>
<dbReference type="Gene3D" id="1.10.510.10">
    <property type="entry name" value="Transferase(Phosphotransferase) domain 1"/>
    <property type="match status" value="1"/>
</dbReference>
<evidence type="ECO:0000256" key="8">
    <source>
        <dbReference type="ARBA" id="ARBA00047899"/>
    </source>
</evidence>
<name>A0A0K2U4N9_LEPSM</name>
<dbReference type="Pfam" id="PF00069">
    <property type="entry name" value="Pkinase"/>
    <property type="match status" value="1"/>
</dbReference>
<dbReference type="SMART" id="SM00220">
    <property type="entry name" value="S_TKc"/>
    <property type="match status" value="1"/>
</dbReference>
<feature type="binding site" evidence="10">
    <location>
        <position position="43"/>
    </location>
    <ligand>
        <name>ATP</name>
        <dbReference type="ChEBI" id="CHEBI:30616"/>
    </ligand>
</feature>
<evidence type="ECO:0000256" key="5">
    <source>
        <dbReference type="ARBA" id="ARBA00022777"/>
    </source>
</evidence>
<organism evidence="13">
    <name type="scientific">Lepeophtheirus salmonis</name>
    <name type="common">Salmon louse</name>
    <name type="synonym">Caligus salmonis</name>
    <dbReference type="NCBI Taxonomy" id="72036"/>
    <lineage>
        <taxon>Eukaryota</taxon>
        <taxon>Metazoa</taxon>
        <taxon>Ecdysozoa</taxon>
        <taxon>Arthropoda</taxon>
        <taxon>Crustacea</taxon>
        <taxon>Multicrustacea</taxon>
        <taxon>Hexanauplia</taxon>
        <taxon>Copepoda</taxon>
        <taxon>Siphonostomatoida</taxon>
        <taxon>Caligidae</taxon>
        <taxon>Lepeophtheirus</taxon>
    </lineage>
</organism>
<evidence type="ECO:0000256" key="9">
    <source>
        <dbReference type="ARBA" id="ARBA00048679"/>
    </source>
</evidence>
<keyword evidence="6 10" id="KW-0067">ATP-binding</keyword>
<dbReference type="EC" id="2.7.11.1" evidence="1"/>
<dbReference type="InterPro" id="IPR008271">
    <property type="entry name" value="Ser/Thr_kinase_AS"/>
</dbReference>
<evidence type="ECO:0000313" key="13">
    <source>
        <dbReference type="EMBL" id="CDW32877.1"/>
    </source>
</evidence>
<dbReference type="GO" id="GO:0005737">
    <property type="term" value="C:cytoplasm"/>
    <property type="evidence" value="ECO:0007669"/>
    <property type="project" value="TreeGrafter"/>
</dbReference>
<comment type="similarity">
    <text evidence="7">Belongs to the protein kinase superfamily. CAMK Ser/Thr protein kinase family. Smok subfamily.</text>
</comment>
<dbReference type="PANTHER" id="PTHR24346">
    <property type="entry name" value="MAP/MICROTUBULE AFFINITY-REGULATING KINASE"/>
    <property type="match status" value="1"/>
</dbReference>
<keyword evidence="2" id="KW-0723">Serine/threonine-protein kinase</keyword>
<evidence type="ECO:0000256" key="1">
    <source>
        <dbReference type="ARBA" id="ARBA00012513"/>
    </source>
</evidence>
<evidence type="ECO:0000256" key="2">
    <source>
        <dbReference type="ARBA" id="ARBA00022527"/>
    </source>
</evidence>
<dbReference type="GO" id="GO:0000226">
    <property type="term" value="P:microtubule cytoskeleton organization"/>
    <property type="evidence" value="ECO:0007669"/>
    <property type="project" value="TreeGrafter"/>
</dbReference>
<dbReference type="InterPro" id="IPR011009">
    <property type="entry name" value="Kinase-like_dom_sf"/>
</dbReference>
<evidence type="ECO:0000256" key="6">
    <source>
        <dbReference type="ARBA" id="ARBA00022840"/>
    </source>
</evidence>
<keyword evidence="5" id="KW-0418">Kinase</keyword>
<dbReference type="InterPro" id="IPR000719">
    <property type="entry name" value="Prot_kinase_dom"/>
</dbReference>
<dbReference type="EMBL" id="HACA01015516">
    <property type="protein sequence ID" value="CDW32877.1"/>
    <property type="molecule type" value="Transcribed_RNA"/>
</dbReference>
<evidence type="ECO:0000256" key="7">
    <source>
        <dbReference type="ARBA" id="ARBA00038181"/>
    </source>
</evidence>
<feature type="region of interest" description="Disordered" evidence="11">
    <location>
        <begin position="651"/>
        <end position="695"/>
    </location>
</feature>
<sequence length="851" mass="93335">MSKRAEDLVRVGLYDLSSTLGKGNFSVVRLGVHRLTGVDVAVKIVDKDNLDSENATKMEREIEILRSLGPHPHVIRLVEVMESGRAIYMVTEHAKNGEIFDFVAEKGRLTEGKAGHWFGQILSALDYLHSLGIVHRDLKAENLLLDQEMNVKLADFGFSNYYSPGHLLSTWCGSPPYAAPELFEGKEYIGPKADIWSLGVVLYVLVSGSLPFDAPTLQELKSRVLSCQYRVPFFLSNECESLLKGLLVLEPEKRFSLKQIASHPWIKKNYKCEGTQKTLPQKSKPSMSDNIIDLVSKALKVDKHTVIESVTKNKCDDIAATYYLTEQSLSKTLVSLDSQESGVLEIYSSEHSDLNHSKTDLEKALAARRHTVGPGQAGVELRLFPSNSPSTLKKGTPIIPLTDLTVNLSLVGNQPLENFSVKNPHLLRPPAGLDSYYVNHGRRASDGGAYLVPPQTILDKNEDNYPKDELNISTTAATDKNQTQLLTTSRIIAPELASPRRRRTGLHTVIEKHPEINAELAQEVENRILESGGWLSVGSIDAASPIKPSSSTVSSLRQRRTGLSTVMEAGKTMGLKDSLGLPYERFSPVRRSCETSFSSSTSPSSIGSAFNNKSSNSLLYDAADVRALQEEYHNLQLNVGGKSSLFHGINLKPPSNPESSYSNTLDIPRRSSDGGVVSPKLSPKMPTSRSTGTSEPLKLMYDDMYTAVDASLSRRFSYPNSPIHFGSGRTSPKPGISPIPGSSPKPGTSPSLAKRQSFTRDFQGLTINKVDIPNGGEQKVFKGSITQGLPNRNVTSTDLSTNNPITPCIYKKGNDEYLSSSNAIMQPEICVTDVTGYNVKPMFHEPMDESL</sequence>
<dbReference type="InterPro" id="IPR017441">
    <property type="entry name" value="Protein_kinase_ATP_BS"/>
</dbReference>
<dbReference type="PROSITE" id="PS00107">
    <property type="entry name" value="PROTEIN_KINASE_ATP"/>
    <property type="match status" value="1"/>
</dbReference>
<dbReference type="AlphaFoldDB" id="A0A0K2U4N9"/>
<keyword evidence="3" id="KW-0808">Transferase</keyword>
<feature type="region of interest" description="Disordered" evidence="11">
    <location>
        <begin position="723"/>
        <end position="753"/>
    </location>
</feature>
<feature type="compositionally biased region" description="Polar residues" evidence="11">
    <location>
        <begin position="685"/>
        <end position="694"/>
    </location>
</feature>
<dbReference type="PROSITE" id="PS50011">
    <property type="entry name" value="PROTEIN_KINASE_DOM"/>
    <property type="match status" value="1"/>
</dbReference>
<reference evidence="13" key="1">
    <citation type="submission" date="2014-05" db="EMBL/GenBank/DDBJ databases">
        <authorList>
            <person name="Chronopoulou M."/>
        </authorList>
    </citation>
    <scope>NUCLEOTIDE SEQUENCE</scope>
    <source>
        <tissue evidence="13">Whole organism</tissue>
    </source>
</reference>
<dbReference type="FunFam" id="3.30.200.20:FF:000003">
    <property type="entry name" value="Non-specific serine/threonine protein kinase"/>
    <property type="match status" value="1"/>
</dbReference>
<comment type="catalytic activity">
    <reaction evidence="8">
        <text>L-threonyl-[protein] + ATP = O-phospho-L-threonyl-[protein] + ADP + H(+)</text>
        <dbReference type="Rhea" id="RHEA:46608"/>
        <dbReference type="Rhea" id="RHEA-COMP:11060"/>
        <dbReference type="Rhea" id="RHEA-COMP:11605"/>
        <dbReference type="ChEBI" id="CHEBI:15378"/>
        <dbReference type="ChEBI" id="CHEBI:30013"/>
        <dbReference type="ChEBI" id="CHEBI:30616"/>
        <dbReference type="ChEBI" id="CHEBI:61977"/>
        <dbReference type="ChEBI" id="CHEBI:456216"/>
        <dbReference type="EC" id="2.7.11.1"/>
    </reaction>
</comment>
<keyword evidence="4 10" id="KW-0547">Nucleotide-binding</keyword>
<feature type="domain" description="Protein kinase" evidence="12">
    <location>
        <begin position="14"/>
        <end position="266"/>
    </location>
</feature>
<evidence type="ECO:0000256" key="11">
    <source>
        <dbReference type="SAM" id="MobiDB-lite"/>
    </source>
</evidence>
<evidence type="ECO:0000259" key="12">
    <source>
        <dbReference type="PROSITE" id="PS50011"/>
    </source>
</evidence>
<evidence type="ECO:0000256" key="3">
    <source>
        <dbReference type="ARBA" id="ARBA00022679"/>
    </source>
</evidence>
<dbReference type="PANTHER" id="PTHR24346:SF42">
    <property type="entry name" value="SERINE_THREONINE-PROTEIN KINASE SIK3"/>
    <property type="match status" value="1"/>
</dbReference>
<dbReference type="GO" id="GO:0005524">
    <property type="term" value="F:ATP binding"/>
    <property type="evidence" value="ECO:0007669"/>
    <property type="project" value="UniProtKB-UniRule"/>
</dbReference>
<protein>
    <recommendedName>
        <fullName evidence="1">non-specific serine/threonine protein kinase</fullName>
        <ecNumber evidence="1">2.7.11.1</ecNumber>
    </recommendedName>
</protein>
<evidence type="ECO:0000256" key="10">
    <source>
        <dbReference type="PROSITE-ProRule" id="PRU10141"/>
    </source>
</evidence>
<dbReference type="PROSITE" id="PS00108">
    <property type="entry name" value="PROTEIN_KINASE_ST"/>
    <property type="match status" value="1"/>
</dbReference>
<evidence type="ECO:0000256" key="4">
    <source>
        <dbReference type="ARBA" id="ARBA00022741"/>
    </source>
</evidence>